<gene>
    <name evidence="1" type="ORF">METZ01_LOCUS334473</name>
</gene>
<feature type="non-terminal residue" evidence="1">
    <location>
        <position position="35"/>
    </location>
</feature>
<reference evidence="1" key="1">
    <citation type="submission" date="2018-05" db="EMBL/GenBank/DDBJ databases">
        <authorList>
            <person name="Lanie J.A."/>
            <person name="Ng W.-L."/>
            <person name="Kazmierczak K.M."/>
            <person name="Andrzejewski T.M."/>
            <person name="Davidsen T.M."/>
            <person name="Wayne K.J."/>
            <person name="Tettelin H."/>
            <person name="Glass J.I."/>
            <person name="Rusch D."/>
            <person name="Podicherti R."/>
            <person name="Tsui H.-C.T."/>
            <person name="Winkler M.E."/>
        </authorList>
    </citation>
    <scope>NUCLEOTIDE SEQUENCE</scope>
</reference>
<accession>A0A382Q7R9</accession>
<protein>
    <submittedName>
        <fullName evidence="1">Uncharacterized protein</fullName>
    </submittedName>
</protein>
<sequence>MEVLDDFLDKRFSDELYFDLLNGPWYASNIANRYT</sequence>
<evidence type="ECO:0000313" key="1">
    <source>
        <dbReference type="EMBL" id="SVC81619.1"/>
    </source>
</evidence>
<name>A0A382Q7R9_9ZZZZ</name>
<organism evidence="1">
    <name type="scientific">marine metagenome</name>
    <dbReference type="NCBI Taxonomy" id="408172"/>
    <lineage>
        <taxon>unclassified sequences</taxon>
        <taxon>metagenomes</taxon>
        <taxon>ecological metagenomes</taxon>
    </lineage>
</organism>
<dbReference type="AlphaFoldDB" id="A0A382Q7R9"/>
<dbReference type="EMBL" id="UINC01112576">
    <property type="protein sequence ID" value="SVC81619.1"/>
    <property type="molecule type" value="Genomic_DNA"/>
</dbReference>
<proteinExistence type="predicted"/>